<gene>
    <name evidence="1" type="ORF">RHMOL_Rhmol01G0132900</name>
</gene>
<dbReference type="Proteomes" id="UP001062846">
    <property type="component" value="Chromosome 1"/>
</dbReference>
<evidence type="ECO:0000313" key="2">
    <source>
        <dbReference type="Proteomes" id="UP001062846"/>
    </source>
</evidence>
<protein>
    <submittedName>
        <fullName evidence="1">Uncharacterized protein</fullName>
    </submittedName>
</protein>
<evidence type="ECO:0000313" key="1">
    <source>
        <dbReference type="EMBL" id="KAI8571603.1"/>
    </source>
</evidence>
<organism evidence="1 2">
    <name type="scientific">Rhododendron molle</name>
    <name type="common">Chinese azalea</name>
    <name type="synonym">Azalea mollis</name>
    <dbReference type="NCBI Taxonomy" id="49168"/>
    <lineage>
        <taxon>Eukaryota</taxon>
        <taxon>Viridiplantae</taxon>
        <taxon>Streptophyta</taxon>
        <taxon>Embryophyta</taxon>
        <taxon>Tracheophyta</taxon>
        <taxon>Spermatophyta</taxon>
        <taxon>Magnoliopsida</taxon>
        <taxon>eudicotyledons</taxon>
        <taxon>Gunneridae</taxon>
        <taxon>Pentapetalae</taxon>
        <taxon>asterids</taxon>
        <taxon>Ericales</taxon>
        <taxon>Ericaceae</taxon>
        <taxon>Ericoideae</taxon>
        <taxon>Rhodoreae</taxon>
        <taxon>Rhododendron</taxon>
    </lineage>
</organism>
<reference evidence="1" key="1">
    <citation type="submission" date="2022-02" db="EMBL/GenBank/DDBJ databases">
        <title>Plant Genome Project.</title>
        <authorList>
            <person name="Zhang R.-G."/>
        </authorList>
    </citation>
    <scope>NUCLEOTIDE SEQUENCE</scope>
    <source>
        <strain evidence="1">AT1</strain>
    </source>
</reference>
<name>A0ACC0Q3P2_RHOML</name>
<dbReference type="EMBL" id="CM046388">
    <property type="protein sequence ID" value="KAI8571603.1"/>
    <property type="molecule type" value="Genomic_DNA"/>
</dbReference>
<sequence length="88" mass="9725">MEETELAKRINALDGLEDDVELEDDELMISKKVPLFLWIFESESGGFSLGCSGYDFVWAALEVVVILVMVFLVASCLPSGFSSQVELC</sequence>
<keyword evidence="2" id="KW-1185">Reference proteome</keyword>
<accession>A0ACC0Q3P2</accession>
<comment type="caution">
    <text evidence="1">The sequence shown here is derived from an EMBL/GenBank/DDBJ whole genome shotgun (WGS) entry which is preliminary data.</text>
</comment>
<proteinExistence type="predicted"/>